<reference evidence="5 6" key="1">
    <citation type="submission" date="2020-08" db="EMBL/GenBank/DDBJ databases">
        <title>A Genomic Blueprint of the Chicken Gut Microbiome.</title>
        <authorList>
            <person name="Gilroy R."/>
            <person name="Ravi A."/>
            <person name="Getino M."/>
            <person name="Pursley I."/>
            <person name="Horton D.L."/>
            <person name="Alikhan N.-F."/>
            <person name="Baker D."/>
            <person name="Gharbi K."/>
            <person name="Hall N."/>
            <person name="Watson M."/>
            <person name="Adriaenssens E.M."/>
            <person name="Foster-Nyarko E."/>
            <person name="Jarju S."/>
            <person name="Secka A."/>
            <person name="Antonio M."/>
            <person name="Oren A."/>
            <person name="Chaudhuri R."/>
            <person name="La Ragione R.M."/>
            <person name="Hildebrand F."/>
            <person name="Pallen M.J."/>
        </authorList>
    </citation>
    <scope>NUCLEOTIDE SEQUENCE [LARGE SCALE GENOMIC DNA]</scope>
    <source>
        <strain evidence="5 6">Sa3CUN2</strain>
    </source>
</reference>
<dbReference type="Pfam" id="PF01872">
    <property type="entry name" value="RibD_C"/>
    <property type="match status" value="1"/>
</dbReference>
<dbReference type="Gene3D" id="3.40.430.10">
    <property type="entry name" value="Dihydrofolate Reductase, subunit A"/>
    <property type="match status" value="1"/>
</dbReference>
<evidence type="ECO:0000313" key="5">
    <source>
        <dbReference type="EMBL" id="MBD7895386.1"/>
    </source>
</evidence>
<feature type="domain" description="Bacterial bifunctional deaminase-reductase C-terminal" evidence="4">
    <location>
        <begin position="116"/>
        <end position="221"/>
    </location>
</feature>
<dbReference type="InterPro" id="IPR050765">
    <property type="entry name" value="Riboflavin_Biosynth_HTPR"/>
</dbReference>
<proteinExistence type="predicted"/>
<name>A0ABR8PDL3_9LACO</name>
<sequence length="232" mass="26121">MERAKVIIHMYTSIDGKIDGEWDGRPGDKISGDYYDDQLFKLGSANANGSNTIVMYAAKGHPDLSKYNGQQIEYQDWVPDGIQSETWDVSYDRRGRAGWERNYFPYAGRKNRAIEVVTKQAPKSYLAFLQSMEIPYLVCGEQEIDFAESLVKLRKYFGIKTMVLGGGALINGAFLKAGLVDQISLVVAPYISGDREKKGTFDTLGSFVDQRFHITQMKKLGDGGMHLMFDRD</sequence>
<evidence type="ECO:0000256" key="1">
    <source>
        <dbReference type="ARBA" id="ARBA00005104"/>
    </source>
</evidence>
<dbReference type="PANTHER" id="PTHR38011:SF7">
    <property type="entry name" value="2,5-DIAMINO-6-RIBOSYLAMINO-4(3H)-PYRIMIDINONE 5'-PHOSPHATE REDUCTASE"/>
    <property type="match status" value="1"/>
</dbReference>
<evidence type="ECO:0000259" key="4">
    <source>
        <dbReference type="Pfam" id="PF01872"/>
    </source>
</evidence>
<evidence type="ECO:0000256" key="3">
    <source>
        <dbReference type="ARBA" id="ARBA00023002"/>
    </source>
</evidence>
<organism evidence="5 6">
    <name type="scientific">Limosilactobacillus avistercoris</name>
    <dbReference type="NCBI Taxonomy" id="2762243"/>
    <lineage>
        <taxon>Bacteria</taxon>
        <taxon>Bacillati</taxon>
        <taxon>Bacillota</taxon>
        <taxon>Bacilli</taxon>
        <taxon>Lactobacillales</taxon>
        <taxon>Lactobacillaceae</taxon>
        <taxon>Limosilactobacillus</taxon>
    </lineage>
</organism>
<keyword evidence="6" id="KW-1185">Reference proteome</keyword>
<dbReference type="InterPro" id="IPR002734">
    <property type="entry name" value="RibDG_C"/>
</dbReference>
<dbReference type="PANTHER" id="PTHR38011">
    <property type="entry name" value="DIHYDROFOLATE REDUCTASE FAMILY PROTEIN (AFU_ORTHOLOGUE AFUA_8G06820)"/>
    <property type="match status" value="1"/>
</dbReference>
<dbReference type="Proteomes" id="UP000616837">
    <property type="component" value="Unassembled WGS sequence"/>
</dbReference>
<accession>A0ABR8PDL3</accession>
<evidence type="ECO:0000256" key="2">
    <source>
        <dbReference type="ARBA" id="ARBA00022857"/>
    </source>
</evidence>
<dbReference type="SUPFAM" id="SSF53597">
    <property type="entry name" value="Dihydrofolate reductase-like"/>
    <property type="match status" value="1"/>
</dbReference>
<comment type="pathway">
    <text evidence="1">Cofactor biosynthesis; riboflavin biosynthesis.</text>
</comment>
<gene>
    <name evidence="5" type="ORF">H9564_06715</name>
</gene>
<comment type="caution">
    <text evidence="5">The sequence shown here is derived from an EMBL/GenBank/DDBJ whole genome shotgun (WGS) entry which is preliminary data.</text>
</comment>
<keyword evidence="3" id="KW-0560">Oxidoreductase</keyword>
<keyword evidence="2" id="KW-0521">NADP</keyword>
<evidence type="ECO:0000313" key="6">
    <source>
        <dbReference type="Proteomes" id="UP000616837"/>
    </source>
</evidence>
<protein>
    <submittedName>
        <fullName evidence="5">Dihydrofolate reductase family protein</fullName>
    </submittedName>
</protein>
<dbReference type="InterPro" id="IPR024072">
    <property type="entry name" value="DHFR-like_dom_sf"/>
</dbReference>
<dbReference type="RefSeq" id="WP_191684741.1">
    <property type="nucleotide sequence ID" value="NZ_JACSQW010000017.1"/>
</dbReference>
<dbReference type="EMBL" id="JACSQW010000017">
    <property type="protein sequence ID" value="MBD7895386.1"/>
    <property type="molecule type" value="Genomic_DNA"/>
</dbReference>